<proteinExistence type="predicted"/>
<protein>
    <submittedName>
        <fullName evidence="1">Class I SAM-dependent methyltransferase</fullName>
    </submittedName>
</protein>
<keyword evidence="1" id="KW-0808">Transferase</keyword>
<dbReference type="GO" id="GO:0032259">
    <property type="term" value="P:methylation"/>
    <property type="evidence" value="ECO:0007669"/>
    <property type="project" value="UniProtKB-KW"/>
</dbReference>
<comment type="caution">
    <text evidence="1">The sequence shown here is derived from an EMBL/GenBank/DDBJ whole genome shotgun (WGS) entry which is preliminary data.</text>
</comment>
<dbReference type="CDD" id="cd02440">
    <property type="entry name" value="AdoMet_MTases"/>
    <property type="match status" value="1"/>
</dbReference>
<accession>A0A934KL09</accession>
<dbReference type="GO" id="GO:0008168">
    <property type="term" value="F:methyltransferase activity"/>
    <property type="evidence" value="ECO:0007669"/>
    <property type="project" value="UniProtKB-KW"/>
</dbReference>
<dbReference type="Pfam" id="PF13489">
    <property type="entry name" value="Methyltransf_23"/>
    <property type="match status" value="1"/>
</dbReference>
<reference evidence="1 2" key="1">
    <citation type="submission" date="2020-10" db="EMBL/GenBank/DDBJ databases">
        <title>Ca. Dormibacterota MAGs.</title>
        <authorList>
            <person name="Montgomery K."/>
        </authorList>
    </citation>
    <scope>NUCLEOTIDE SEQUENCE [LARGE SCALE GENOMIC DNA]</scope>
    <source>
        <strain evidence="1">Mitchell_Peninsula_5</strain>
    </source>
</reference>
<dbReference type="Gene3D" id="3.40.50.150">
    <property type="entry name" value="Vaccinia Virus protein VP39"/>
    <property type="match status" value="1"/>
</dbReference>
<dbReference type="EMBL" id="JAEKNN010000024">
    <property type="protein sequence ID" value="MBJ7608733.1"/>
    <property type="molecule type" value="Genomic_DNA"/>
</dbReference>
<sequence>MRAQLVQRFLLMTPTSRVVDIGSGQGDVAAMLTRAHPQAEVLGVELSAEGVSIASGKVPSARFVQRDLLAEAPVPADLAGFGELAVCSEVLEHVDDPSRLLRNATDYLAPGCRVVITVPGGPMSAFDRHIGHRRHHTAASLRAIIDRAGLETVAVFRAGFPFFNLYRLTVILRGSSLIDDVSAQSQGKAGSTLASLVMRVFRWLFRFNLTSSPWGWQMVGIARVPRAGPAGTV</sequence>
<keyword evidence="1" id="KW-0489">Methyltransferase</keyword>
<dbReference type="PANTHER" id="PTHR43861:SF1">
    <property type="entry name" value="TRANS-ACONITATE 2-METHYLTRANSFERASE"/>
    <property type="match status" value="1"/>
</dbReference>
<dbReference type="Proteomes" id="UP000614410">
    <property type="component" value="Unassembled WGS sequence"/>
</dbReference>
<evidence type="ECO:0000313" key="2">
    <source>
        <dbReference type="Proteomes" id="UP000614410"/>
    </source>
</evidence>
<dbReference type="AlphaFoldDB" id="A0A934KL09"/>
<name>A0A934KL09_9BACT</name>
<evidence type="ECO:0000313" key="1">
    <source>
        <dbReference type="EMBL" id="MBJ7608733.1"/>
    </source>
</evidence>
<dbReference type="PANTHER" id="PTHR43861">
    <property type="entry name" value="TRANS-ACONITATE 2-METHYLTRANSFERASE-RELATED"/>
    <property type="match status" value="1"/>
</dbReference>
<dbReference type="SUPFAM" id="SSF53335">
    <property type="entry name" value="S-adenosyl-L-methionine-dependent methyltransferases"/>
    <property type="match status" value="1"/>
</dbReference>
<gene>
    <name evidence="1" type="ORF">JF887_04790</name>
</gene>
<organism evidence="1 2">
    <name type="scientific">Candidatus Amunia macphersoniae</name>
    <dbReference type="NCBI Taxonomy" id="3127014"/>
    <lineage>
        <taxon>Bacteria</taxon>
        <taxon>Bacillati</taxon>
        <taxon>Candidatus Dormiibacterota</taxon>
        <taxon>Candidatus Dormibacteria</taxon>
        <taxon>Candidatus Aeolococcales</taxon>
        <taxon>Candidatus Aeolococcaceae</taxon>
        <taxon>Candidatus Amunia</taxon>
    </lineage>
</organism>
<dbReference type="InterPro" id="IPR029063">
    <property type="entry name" value="SAM-dependent_MTases_sf"/>
</dbReference>